<protein>
    <submittedName>
        <fullName evidence="1">Uncharacterized protein</fullName>
    </submittedName>
</protein>
<dbReference type="EMBL" id="JBGBZN010000002">
    <property type="protein sequence ID" value="MEY9472170.1"/>
    <property type="molecule type" value="Genomic_DNA"/>
</dbReference>
<keyword evidence="2" id="KW-1185">Reference proteome</keyword>
<proteinExistence type="predicted"/>
<accession>A0ABV4GJQ1</accession>
<sequence>MPNVVEFRRPSAPVRATREAAETTVLGKCDTPVVPFPMACDSGRCANPNPRLKSIQANAKLTIDHAIATLEQTHRQIRAAIQKIGDASARANLETSLDLIERNLELAKLKSSCL</sequence>
<evidence type="ECO:0000313" key="1">
    <source>
        <dbReference type="EMBL" id="MEY9472170.1"/>
    </source>
</evidence>
<dbReference type="RefSeq" id="WP_157785278.1">
    <property type="nucleotide sequence ID" value="NZ_JBGBYD010000002.1"/>
</dbReference>
<gene>
    <name evidence="1" type="ORF">ABH992_004569</name>
</gene>
<name>A0ABV4GJQ1_9BRAD</name>
<evidence type="ECO:0000313" key="2">
    <source>
        <dbReference type="Proteomes" id="UP001565474"/>
    </source>
</evidence>
<comment type="caution">
    <text evidence="1">The sequence shown here is derived from an EMBL/GenBank/DDBJ whole genome shotgun (WGS) entry which is preliminary data.</text>
</comment>
<organism evidence="1 2">
    <name type="scientific">Bradyrhizobium yuanmingense</name>
    <dbReference type="NCBI Taxonomy" id="108015"/>
    <lineage>
        <taxon>Bacteria</taxon>
        <taxon>Pseudomonadati</taxon>
        <taxon>Pseudomonadota</taxon>
        <taxon>Alphaproteobacteria</taxon>
        <taxon>Hyphomicrobiales</taxon>
        <taxon>Nitrobacteraceae</taxon>
        <taxon>Bradyrhizobium</taxon>
    </lineage>
</organism>
<reference evidence="1 2" key="1">
    <citation type="submission" date="2024-07" db="EMBL/GenBank/DDBJ databases">
        <title>Genomic Encyclopedia of Type Strains, Phase V (KMG-V): Genome sequencing to study the core and pangenomes of soil and plant-associated prokaryotes.</title>
        <authorList>
            <person name="Whitman W."/>
        </authorList>
    </citation>
    <scope>NUCLEOTIDE SEQUENCE [LARGE SCALE GENOMIC DNA]</scope>
    <source>
        <strain evidence="1 2">USDA 222</strain>
    </source>
</reference>
<dbReference type="Proteomes" id="UP001565474">
    <property type="component" value="Unassembled WGS sequence"/>
</dbReference>